<dbReference type="PROSITE" id="PS51257">
    <property type="entry name" value="PROKAR_LIPOPROTEIN"/>
    <property type="match status" value="1"/>
</dbReference>
<evidence type="ECO:0000256" key="4">
    <source>
        <dbReference type="ARBA" id="ARBA00022679"/>
    </source>
</evidence>
<accession>A0A5S3UXM2</accession>
<comment type="catalytic activity">
    <reaction evidence="1">
        <text>ATP + protein L-histidine = ADP + protein N-phospho-L-histidine.</text>
        <dbReference type="EC" id="2.7.13.3"/>
    </reaction>
</comment>
<evidence type="ECO:0000256" key="3">
    <source>
        <dbReference type="ARBA" id="ARBA00022553"/>
    </source>
</evidence>
<organism evidence="9 10">
    <name type="scientific">Pseudoalteromonas rubra</name>
    <dbReference type="NCBI Taxonomy" id="43658"/>
    <lineage>
        <taxon>Bacteria</taxon>
        <taxon>Pseudomonadati</taxon>
        <taxon>Pseudomonadota</taxon>
        <taxon>Gammaproteobacteria</taxon>
        <taxon>Alteromonadales</taxon>
        <taxon>Pseudoalteromonadaceae</taxon>
        <taxon>Pseudoalteromonas</taxon>
    </lineage>
</organism>
<dbReference type="InterPro" id="IPR005467">
    <property type="entry name" value="His_kinase_dom"/>
</dbReference>
<dbReference type="InterPro" id="IPR003594">
    <property type="entry name" value="HATPase_dom"/>
</dbReference>
<dbReference type="EMBL" id="CP045429">
    <property type="protein sequence ID" value="QPB85023.1"/>
    <property type="molecule type" value="Genomic_DNA"/>
</dbReference>
<keyword evidence="7" id="KW-0067">ATP-binding</keyword>
<evidence type="ECO:0000256" key="5">
    <source>
        <dbReference type="ARBA" id="ARBA00022741"/>
    </source>
</evidence>
<evidence type="ECO:0000313" key="10">
    <source>
        <dbReference type="Proteomes" id="UP000305729"/>
    </source>
</evidence>
<dbReference type="PROSITE" id="PS50109">
    <property type="entry name" value="HIS_KIN"/>
    <property type="match status" value="1"/>
</dbReference>
<dbReference type="RefSeq" id="WP_138538118.1">
    <property type="nucleotide sequence ID" value="NZ_CP045429.1"/>
</dbReference>
<dbReference type="PANTHER" id="PTHR43065:SF10">
    <property type="entry name" value="PEROXIDE STRESS-ACTIVATED HISTIDINE KINASE MAK3"/>
    <property type="match status" value="1"/>
</dbReference>
<name>A0A5S3UXM2_9GAMM</name>
<dbReference type="EC" id="2.7.13.3" evidence="2"/>
<proteinExistence type="predicted"/>
<dbReference type="AlphaFoldDB" id="A0A5S3UXM2"/>
<reference evidence="9 10" key="1">
    <citation type="submission" date="2019-10" db="EMBL/GenBank/DDBJ databases">
        <title>Pseudoalteromonas rubra S4059.</title>
        <authorList>
            <person name="Paulsen S."/>
            <person name="Wang X."/>
        </authorList>
    </citation>
    <scope>NUCLEOTIDE SEQUENCE [LARGE SCALE GENOMIC DNA]</scope>
    <source>
        <strain evidence="9 10">S4059</strain>
    </source>
</reference>
<dbReference type="InterPro" id="IPR004358">
    <property type="entry name" value="Sig_transdc_His_kin-like_C"/>
</dbReference>
<dbReference type="Gene3D" id="3.30.565.10">
    <property type="entry name" value="Histidine kinase-like ATPase, C-terminal domain"/>
    <property type="match status" value="1"/>
</dbReference>
<evidence type="ECO:0000313" key="9">
    <source>
        <dbReference type="EMBL" id="QPB85023.1"/>
    </source>
</evidence>
<keyword evidence="8" id="KW-0902">Two-component regulatory system</keyword>
<protein>
    <recommendedName>
        <fullName evidence="2">histidine kinase</fullName>
        <ecNumber evidence="2">2.7.13.3</ecNumber>
    </recommendedName>
</protein>
<gene>
    <name evidence="9" type="ORF">CWC22_019340</name>
</gene>
<keyword evidence="6" id="KW-0418">Kinase</keyword>
<evidence type="ECO:0000256" key="7">
    <source>
        <dbReference type="ARBA" id="ARBA00022840"/>
    </source>
</evidence>
<dbReference type="PRINTS" id="PR00344">
    <property type="entry name" value="BCTRLSENSOR"/>
</dbReference>
<dbReference type="Pfam" id="PF02518">
    <property type="entry name" value="HATPase_c"/>
    <property type="match status" value="1"/>
</dbReference>
<evidence type="ECO:0000256" key="6">
    <source>
        <dbReference type="ARBA" id="ARBA00022777"/>
    </source>
</evidence>
<sequence length="434" mass="49256">MAKTSLERIVLMILGCWGTLLTLACVTIVWLTTSQAVLSIAMALPFSILFGYLAMAQYNRLLGFYIGINGHLDALINGDHRRRVRQRFQNGVGLDIQDKLAELSKEIHLAHTRYDQSKLIIYDLLEELDLPMLILNDKSQLIRANGAFSNFSGYAWQLQKKKLADRFGLHQVEGVWEFVDADINRRWQIRHSKLYHDGTALELLIFIDQQSTIRKTQAEAWQKLIRVIKHEVGNSLTPIQSLSLSLIDNEALTPEGEKILHIIHNRAVGLLSFINAYVHCSKRPEPNYQITSIESIYQRVKLLFPEGKLELHCDPIEFVSDPDLLEQTLINLIKNAFEASEPGQSVVLNCFTKFNQVFIEVIDRGCGIQNLDNIQTPFYSTKENGQGLGLELCRSLVESQQGELHVKNRKNEKGAIARIVLPLNRPSTVMNLSS</sequence>
<dbReference type="SMART" id="SM00387">
    <property type="entry name" value="HATPase_c"/>
    <property type="match status" value="1"/>
</dbReference>
<dbReference type="Proteomes" id="UP000305729">
    <property type="component" value="Chromosome 1"/>
</dbReference>
<dbReference type="GO" id="GO:0005524">
    <property type="term" value="F:ATP binding"/>
    <property type="evidence" value="ECO:0007669"/>
    <property type="project" value="UniProtKB-KW"/>
</dbReference>
<keyword evidence="4" id="KW-0808">Transferase</keyword>
<dbReference type="GO" id="GO:0000160">
    <property type="term" value="P:phosphorelay signal transduction system"/>
    <property type="evidence" value="ECO:0007669"/>
    <property type="project" value="UniProtKB-KW"/>
</dbReference>
<dbReference type="PANTHER" id="PTHR43065">
    <property type="entry name" value="SENSOR HISTIDINE KINASE"/>
    <property type="match status" value="1"/>
</dbReference>
<dbReference type="GO" id="GO:0004673">
    <property type="term" value="F:protein histidine kinase activity"/>
    <property type="evidence" value="ECO:0007669"/>
    <property type="project" value="UniProtKB-EC"/>
</dbReference>
<dbReference type="SUPFAM" id="SSF55874">
    <property type="entry name" value="ATPase domain of HSP90 chaperone/DNA topoisomerase II/histidine kinase"/>
    <property type="match status" value="1"/>
</dbReference>
<evidence type="ECO:0000256" key="2">
    <source>
        <dbReference type="ARBA" id="ARBA00012438"/>
    </source>
</evidence>
<evidence type="ECO:0000256" key="8">
    <source>
        <dbReference type="ARBA" id="ARBA00023012"/>
    </source>
</evidence>
<keyword evidence="3" id="KW-0597">Phosphoprotein</keyword>
<dbReference type="InterPro" id="IPR036890">
    <property type="entry name" value="HATPase_C_sf"/>
</dbReference>
<evidence type="ECO:0000256" key="1">
    <source>
        <dbReference type="ARBA" id="ARBA00000085"/>
    </source>
</evidence>
<keyword evidence="5" id="KW-0547">Nucleotide-binding</keyword>